<reference evidence="11" key="1">
    <citation type="submission" date="2011-07" db="EMBL/GenBank/DDBJ databases">
        <authorList>
            <consortium name="Caenorhabditis brenneri Sequencing and Analysis Consortium"/>
            <person name="Wilson R.K."/>
        </authorList>
    </citation>
    <scope>NUCLEOTIDE SEQUENCE [LARGE SCALE GENOMIC DNA]</scope>
    <source>
        <strain evidence="11">PB2801</strain>
    </source>
</reference>
<dbReference type="PROSITE" id="PS51873">
    <property type="entry name" value="TRIAD"/>
    <property type="match status" value="1"/>
</dbReference>
<dbReference type="GO" id="GO:0008270">
    <property type="term" value="F:zinc ion binding"/>
    <property type="evidence" value="ECO:0007669"/>
    <property type="project" value="UniProtKB-KW"/>
</dbReference>
<dbReference type="InterPro" id="IPR031127">
    <property type="entry name" value="E3_UB_ligase_RBR"/>
</dbReference>
<dbReference type="HOGENOM" id="CLU_1012761_0_0_1"/>
<dbReference type="AlphaFoldDB" id="G0MMG8"/>
<keyword evidence="3" id="KW-0808">Transferase</keyword>
<evidence type="ECO:0000256" key="8">
    <source>
        <dbReference type="ARBA" id="ARBA00022833"/>
    </source>
</evidence>
<keyword evidence="8" id="KW-0862">Zinc</keyword>
<dbReference type="GO" id="GO:0061630">
    <property type="term" value="F:ubiquitin protein ligase activity"/>
    <property type="evidence" value="ECO:0007669"/>
    <property type="project" value="UniProtKB-EC"/>
</dbReference>
<dbReference type="Gene3D" id="3.30.40.10">
    <property type="entry name" value="Zinc/RING finger domain, C3HC4 (zinc finger)"/>
    <property type="match status" value="1"/>
</dbReference>
<dbReference type="eggNOG" id="KOG1815">
    <property type="taxonomic scope" value="Eukaryota"/>
</dbReference>
<organism evidence="11">
    <name type="scientific">Caenorhabditis brenneri</name>
    <name type="common">Nematode worm</name>
    <dbReference type="NCBI Taxonomy" id="135651"/>
    <lineage>
        <taxon>Eukaryota</taxon>
        <taxon>Metazoa</taxon>
        <taxon>Ecdysozoa</taxon>
        <taxon>Nematoda</taxon>
        <taxon>Chromadorea</taxon>
        <taxon>Rhabditida</taxon>
        <taxon>Rhabditina</taxon>
        <taxon>Rhabditomorpha</taxon>
        <taxon>Rhabditoidea</taxon>
        <taxon>Rhabditidae</taxon>
        <taxon>Peloderinae</taxon>
        <taxon>Caenorhabditis</taxon>
    </lineage>
</organism>
<dbReference type="InterPro" id="IPR013083">
    <property type="entry name" value="Znf_RING/FYVE/PHD"/>
</dbReference>
<protein>
    <recommendedName>
        <fullName evidence="2">RBR-type E3 ubiquitin transferase</fullName>
        <ecNumber evidence="2">2.3.2.31</ecNumber>
    </recommendedName>
</protein>
<dbReference type="EC" id="2.3.2.31" evidence="2"/>
<evidence type="ECO:0000256" key="5">
    <source>
        <dbReference type="ARBA" id="ARBA00022737"/>
    </source>
</evidence>
<comment type="catalytic activity">
    <reaction evidence="1">
        <text>[E2 ubiquitin-conjugating enzyme]-S-ubiquitinyl-L-cysteine + [acceptor protein]-L-lysine = [E2 ubiquitin-conjugating enzyme]-L-cysteine + [acceptor protein]-N(6)-ubiquitinyl-L-lysine.</text>
        <dbReference type="EC" id="2.3.2.31"/>
    </reaction>
</comment>
<dbReference type="InParanoid" id="G0MMG8"/>
<proteinExistence type="predicted"/>
<evidence type="ECO:0000259" key="9">
    <source>
        <dbReference type="PROSITE" id="PS51873"/>
    </source>
</evidence>
<dbReference type="OrthoDB" id="69641at2759"/>
<dbReference type="InterPro" id="IPR002867">
    <property type="entry name" value="IBR_dom"/>
</dbReference>
<dbReference type="OMA" id="ICIECFL"/>
<keyword evidence="6" id="KW-0863">Zinc-finger</keyword>
<evidence type="ECO:0000256" key="1">
    <source>
        <dbReference type="ARBA" id="ARBA00001798"/>
    </source>
</evidence>
<dbReference type="STRING" id="135651.G0MMG8"/>
<keyword evidence="11" id="KW-1185">Reference proteome</keyword>
<dbReference type="InterPro" id="IPR044066">
    <property type="entry name" value="TRIAD_supradom"/>
</dbReference>
<evidence type="ECO:0000313" key="11">
    <source>
        <dbReference type="Proteomes" id="UP000008068"/>
    </source>
</evidence>
<evidence type="ECO:0000256" key="3">
    <source>
        <dbReference type="ARBA" id="ARBA00022679"/>
    </source>
</evidence>
<feature type="domain" description="RING-type" evidence="9">
    <location>
        <begin position="85"/>
        <end position="283"/>
    </location>
</feature>
<dbReference type="EMBL" id="GL379802">
    <property type="protein sequence ID" value="EGT37530.1"/>
    <property type="molecule type" value="Genomic_DNA"/>
</dbReference>
<evidence type="ECO:0000256" key="2">
    <source>
        <dbReference type="ARBA" id="ARBA00012251"/>
    </source>
</evidence>
<keyword evidence="4" id="KW-0479">Metal-binding</keyword>
<sequence length="283" mass="32341">MTTFNDSGTTSNQVLSSQNIFDEISSAVSKLEPILPITPEQRQLLLLKFNWDIESLKNSIQEYADTNTFLIENDVCPENTVSVLKKSECDVCCSKLMVLGLRCQHMACLNCWSKYLTAKIKNKQCMLSCFGCGMLISNEILGNFLRSPKLKITHRKLIKYSYMNSDSSLAWCNRKCGMAVRRSDKDTVICSCGSTFCFLCRSDAHYPATCRQLRLWEKENLNTDNFDGMALYWVSLNTRECPRCSVPIQKNGGCNHMTCTGCRYEYCWFCSGNWNFHFDGCKQ</sequence>
<dbReference type="Pfam" id="PF01485">
    <property type="entry name" value="IBR"/>
    <property type="match status" value="1"/>
</dbReference>
<dbReference type="Gene3D" id="1.20.120.1750">
    <property type="match status" value="1"/>
</dbReference>
<name>G0MMG8_CAEBE</name>
<dbReference type="Proteomes" id="UP000008068">
    <property type="component" value="Unassembled WGS sequence"/>
</dbReference>
<evidence type="ECO:0000256" key="6">
    <source>
        <dbReference type="ARBA" id="ARBA00022771"/>
    </source>
</evidence>
<keyword evidence="7" id="KW-0833">Ubl conjugation pathway</keyword>
<keyword evidence="5" id="KW-0677">Repeat</keyword>
<evidence type="ECO:0000256" key="4">
    <source>
        <dbReference type="ARBA" id="ARBA00022723"/>
    </source>
</evidence>
<evidence type="ECO:0000256" key="7">
    <source>
        <dbReference type="ARBA" id="ARBA00022786"/>
    </source>
</evidence>
<dbReference type="GO" id="GO:0016567">
    <property type="term" value="P:protein ubiquitination"/>
    <property type="evidence" value="ECO:0007669"/>
    <property type="project" value="InterPro"/>
</dbReference>
<dbReference type="PANTHER" id="PTHR11685">
    <property type="entry name" value="RBR FAMILY RING FINGER AND IBR DOMAIN-CONTAINING"/>
    <property type="match status" value="1"/>
</dbReference>
<dbReference type="SUPFAM" id="SSF57850">
    <property type="entry name" value="RING/U-box"/>
    <property type="match status" value="3"/>
</dbReference>
<accession>G0MMG8</accession>
<dbReference type="SMART" id="SM00647">
    <property type="entry name" value="IBR"/>
    <property type="match status" value="2"/>
</dbReference>
<evidence type="ECO:0000313" key="10">
    <source>
        <dbReference type="EMBL" id="EGT37530.1"/>
    </source>
</evidence>
<dbReference type="Pfam" id="PF22191">
    <property type="entry name" value="IBR_1"/>
    <property type="match status" value="1"/>
</dbReference>
<gene>
    <name evidence="10" type="ORF">CAEBREN_02789</name>
</gene>